<dbReference type="KEGG" id="vg:70081282"/>
<reference evidence="1 2" key="1">
    <citation type="submission" date="2019-09" db="EMBL/GenBank/DDBJ databases">
        <authorList>
            <person name="Falcon-Lizardi N."/>
            <person name="Rios-Rosa Y."/>
            <person name="Rivera-Cruz A."/>
            <person name="Rivera-Espinal N.S."/>
            <person name="Rodriguez-Cotto F.E."/>
            <person name="Rosa-Flores A.N."/>
            <person name="Rubin M.R."/>
            <person name="Vazquez E."/>
            <person name="Molloy S.D."/>
            <person name="Garlena R.A."/>
            <person name="Russell D.A."/>
            <person name="Pope W.H."/>
            <person name="Jacobs-Sera D."/>
            <person name="Hatfull G.F."/>
        </authorList>
    </citation>
    <scope>NUCLEOTIDE SEQUENCE [LARGE SCALE GENOMIC DNA]</scope>
</reference>
<name>A0A5Q2WGW7_9CAUD</name>
<proteinExistence type="predicted"/>
<dbReference type="GeneID" id="70081282"/>
<dbReference type="EMBL" id="MN444870">
    <property type="protein sequence ID" value="QGH75787.1"/>
    <property type="molecule type" value="Genomic_DNA"/>
</dbReference>
<evidence type="ECO:0000313" key="1">
    <source>
        <dbReference type="EMBL" id="QGH75787.1"/>
    </source>
</evidence>
<dbReference type="RefSeq" id="YP_010246717.1">
    <property type="nucleotide sequence ID" value="NC_060137.1"/>
</dbReference>
<organism evidence="1 2">
    <name type="scientific">Gordonia phage Syleon</name>
    <dbReference type="NCBI Taxonomy" id="2653718"/>
    <lineage>
        <taxon>Viruses</taxon>
        <taxon>Duplodnaviria</taxon>
        <taxon>Heunggongvirae</taxon>
        <taxon>Uroviricota</taxon>
        <taxon>Caudoviricetes</taxon>
        <taxon>Deeyouvirinae</taxon>
        <taxon>Octobienvirus</taxon>
        <taxon>Octobienvirus syleon</taxon>
    </lineage>
</organism>
<evidence type="ECO:0000313" key="2">
    <source>
        <dbReference type="Proteomes" id="UP000346466"/>
    </source>
</evidence>
<gene>
    <name evidence="1" type="primary">58</name>
    <name evidence="1" type="ORF">SEA_SYLEON_58</name>
</gene>
<accession>A0A5Q2WGW7</accession>
<protein>
    <submittedName>
        <fullName evidence="1">Uncharacterized protein</fullName>
    </submittedName>
</protein>
<dbReference type="Proteomes" id="UP000346466">
    <property type="component" value="Segment"/>
</dbReference>
<keyword evidence="2" id="KW-1185">Reference proteome</keyword>
<sequence length="113" mass="13413">MGVEVKMPRPPKGYYWTVHRTYESFYGWRISVTLYQERSRWWFDKRIETRSFDPEHNPEWNARQCAELADIILRTHTAKLAKPDPEDAFDVNGLTGARIEKSIKRREVPDADS</sequence>